<dbReference type="Gene3D" id="3.30.1780.10">
    <property type="entry name" value="ornithine cyclodeaminase, domain 1"/>
    <property type="match status" value="1"/>
</dbReference>
<accession>E0S0F8</accession>
<dbReference type="PIRSF" id="PIRSF001439">
    <property type="entry name" value="CryM"/>
    <property type="match status" value="1"/>
</dbReference>
<dbReference type="InterPro" id="IPR023401">
    <property type="entry name" value="ODC_N"/>
</dbReference>
<name>E0S0F8_BUTPB</name>
<dbReference type="Proteomes" id="UP000001299">
    <property type="component" value="Chromosome 1"/>
</dbReference>
<gene>
    <name evidence="1" type="ordered locus">bpr_I0537</name>
</gene>
<evidence type="ECO:0000313" key="1">
    <source>
        <dbReference type="EMBL" id="ADL33283.1"/>
    </source>
</evidence>
<dbReference type="Pfam" id="PF02423">
    <property type="entry name" value="OCD_Mu_crystall"/>
    <property type="match status" value="1"/>
</dbReference>
<dbReference type="AlphaFoldDB" id="E0S0F8"/>
<dbReference type="KEGG" id="bpb:bpr_I0537"/>
<dbReference type="eggNOG" id="COG2423">
    <property type="taxonomic scope" value="Bacteria"/>
</dbReference>
<dbReference type="EMBL" id="CP001810">
    <property type="protein sequence ID" value="ADL33283.1"/>
    <property type="molecule type" value="Genomic_DNA"/>
</dbReference>
<dbReference type="RefSeq" id="WP_013279940.1">
    <property type="nucleotide sequence ID" value="NC_014387.1"/>
</dbReference>
<sequence>MKIIGFEAIKNMNISPARCYEWVLEMIEAKDKAMLPPKTHLNMPGNIFCNVMPSIIENAEGKIGGIKVVTRYPERKPSLDSEILLFDADSGNFLALMDGNWITAMRTGAVAAHSVMTLAKKDFKTIGMIGLGNVARSSLLVLASVCKDKKLTVKLLKYKDQAELFIERFKDFHNLEFVITDSVKDCIKGSDVVISCATYFEDDIALDEWFDEGVLVVPVHTRGFTNCDLFFDKVYADDTGHVDHFKNFSKFRYFAEMSDVVNGRAKGRENDRERILAYNIGVSIHDVNYAAHIYQELIADRDSFDKLVDADMQAPTEKFWL</sequence>
<protein>
    <submittedName>
        <fullName evidence="1">Ornithine cyclodeaminase</fullName>
        <ecNumber evidence="1">4.3.1.12</ecNumber>
    </submittedName>
</protein>
<dbReference type="HOGENOM" id="CLU_042088_3_1_9"/>
<dbReference type="Gene3D" id="3.40.50.720">
    <property type="entry name" value="NAD(P)-binding Rossmann-like Domain"/>
    <property type="match status" value="1"/>
</dbReference>
<evidence type="ECO:0000313" key="2">
    <source>
        <dbReference type="Proteomes" id="UP000001299"/>
    </source>
</evidence>
<dbReference type="GO" id="GO:0008473">
    <property type="term" value="F:ornithine cyclodeaminase activity"/>
    <property type="evidence" value="ECO:0007669"/>
    <property type="project" value="UniProtKB-EC"/>
</dbReference>
<keyword evidence="1" id="KW-0456">Lyase</keyword>
<dbReference type="PANTHER" id="PTHR13812">
    <property type="entry name" value="KETIMINE REDUCTASE MU-CRYSTALLIN"/>
    <property type="match status" value="1"/>
</dbReference>
<dbReference type="InterPro" id="IPR036291">
    <property type="entry name" value="NAD(P)-bd_dom_sf"/>
</dbReference>
<dbReference type="GO" id="GO:0005737">
    <property type="term" value="C:cytoplasm"/>
    <property type="evidence" value="ECO:0007669"/>
    <property type="project" value="TreeGrafter"/>
</dbReference>
<proteinExistence type="predicted"/>
<keyword evidence="2" id="KW-1185">Reference proteome</keyword>
<organism evidence="1 2">
    <name type="scientific">Butyrivibrio proteoclasticus (strain ATCC 51982 / DSM 14932 / B316)</name>
    <name type="common">Clostridium proteoclasticum</name>
    <dbReference type="NCBI Taxonomy" id="515622"/>
    <lineage>
        <taxon>Bacteria</taxon>
        <taxon>Bacillati</taxon>
        <taxon>Bacillota</taxon>
        <taxon>Clostridia</taxon>
        <taxon>Lachnospirales</taxon>
        <taxon>Lachnospiraceae</taxon>
        <taxon>Butyrivibrio</taxon>
    </lineage>
</organism>
<dbReference type="STRING" id="515622.bpr_I0537"/>
<dbReference type="SUPFAM" id="SSF51735">
    <property type="entry name" value="NAD(P)-binding Rossmann-fold domains"/>
    <property type="match status" value="1"/>
</dbReference>
<dbReference type="EC" id="4.3.1.12" evidence="1"/>
<reference evidence="1 2" key="1">
    <citation type="journal article" date="2010" name="PLoS ONE">
        <title>The glycobiome of the rumen bacterium Butyrivibrio proteoclasticus B316(T) highlights adaptation to a polysaccharide-rich environment.</title>
        <authorList>
            <person name="Kelly W.J."/>
            <person name="Leahy S.C."/>
            <person name="Altermann E."/>
            <person name="Yeoman C.J."/>
            <person name="Dunne J.C."/>
            <person name="Kong Z."/>
            <person name="Pacheco D.M."/>
            <person name="Li D."/>
            <person name="Noel S.J."/>
            <person name="Moon C.D."/>
            <person name="Cookson A.L."/>
            <person name="Attwood G.T."/>
        </authorList>
    </citation>
    <scope>NUCLEOTIDE SEQUENCE [LARGE SCALE GENOMIC DNA]</scope>
    <source>
        <strain evidence="2">ATCC 51982 / DSM 14932 / B316</strain>
    </source>
</reference>
<dbReference type="PANTHER" id="PTHR13812:SF19">
    <property type="entry name" value="KETIMINE REDUCTASE MU-CRYSTALLIN"/>
    <property type="match status" value="1"/>
</dbReference>
<dbReference type="InterPro" id="IPR003462">
    <property type="entry name" value="ODC_Mu_crystall"/>
</dbReference>